<keyword evidence="4" id="KW-1185">Reference proteome</keyword>
<feature type="signal peptide" evidence="2">
    <location>
        <begin position="1"/>
        <end position="17"/>
    </location>
</feature>
<feature type="coiled-coil region" evidence="1">
    <location>
        <begin position="142"/>
        <end position="197"/>
    </location>
</feature>
<gene>
    <name evidence="3" type="ORF">FYJ85_18830</name>
</gene>
<evidence type="ECO:0008006" key="5">
    <source>
        <dbReference type="Google" id="ProtNLM"/>
    </source>
</evidence>
<keyword evidence="2" id="KW-0732">Signal</keyword>
<proteinExistence type="predicted"/>
<dbReference type="AlphaFoldDB" id="A0A844G7G7"/>
<evidence type="ECO:0000313" key="4">
    <source>
        <dbReference type="Proteomes" id="UP000435649"/>
    </source>
</evidence>
<accession>A0A844G7G7</accession>
<reference evidence="3 4" key="1">
    <citation type="submission" date="2019-08" db="EMBL/GenBank/DDBJ databases">
        <title>In-depth cultivation of the pig gut microbiome towards novel bacterial diversity and tailored functional studies.</title>
        <authorList>
            <person name="Wylensek D."/>
            <person name="Hitch T.C.A."/>
            <person name="Clavel T."/>
        </authorList>
    </citation>
    <scope>NUCLEOTIDE SEQUENCE [LARGE SCALE GENOMIC DNA]</scope>
    <source>
        <strain evidence="3 4">BBE-744-WT-12</strain>
    </source>
</reference>
<organism evidence="3 4">
    <name type="scientific">Victivallis lenta</name>
    <dbReference type="NCBI Taxonomy" id="2606640"/>
    <lineage>
        <taxon>Bacteria</taxon>
        <taxon>Pseudomonadati</taxon>
        <taxon>Lentisphaerota</taxon>
        <taxon>Lentisphaeria</taxon>
        <taxon>Victivallales</taxon>
        <taxon>Victivallaceae</taxon>
        <taxon>Victivallis</taxon>
    </lineage>
</organism>
<dbReference type="Proteomes" id="UP000435649">
    <property type="component" value="Unassembled WGS sequence"/>
</dbReference>
<evidence type="ECO:0000256" key="2">
    <source>
        <dbReference type="SAM" id="SignalP"/>
    </source>
</evidence>
<evidence type="ECO:0000256" key="1">
    <source>
        <dbReference type="SAM" id="Coils"/>
    </source>
</evidence>
<dbReference type="PROSITE" id="PS51257">
    <property type="entry name" value="PROKAR_LIPOPROTEIN"/>
    <property type="match status" value="1"/>
</dbReference>
<evidence type="ECO:0000313" key="3">
    <source>
        <dbReference type="EMBL" id="MST99093.1"/>
    </source>
</evidence>
<keyword evidence="1" id="KW-0175">Coiled coil</keyword>
<name>A0A844G7G7_9BACT</name>
<dbReference type="RefSeq" id="WP_154420231.1">
    <property type="nucleotide sequence ID" value="NZ_VUNS01000029.1"/>
</dbReference>
<dbReference type="EMBL" id="VUNS01000029">
    <property type="protein sequence ID" value="MST99093.1"/>
    <property type="molecule type" value="Genomic_DNA"/>
</dbReference>
<protein>
    <recommendedName>
        <fullName evidence="5">Lipoprotein</fullName>
    </recommendedName>
</protein>
<comment type="caution">
    <text evidence="3">The sequence shown here is derived from an EMBL/GenBank/DDBJ whole genome shotgun (WGS) entry which is preliminary data.</text>
</comment>
<sequence>MKKSLWMIACASLVAGAITGCKTEEPLPEPPKEYIHVPVQLVAGAIPGGSQEKIMSNPNLRAYAVGRYVDPHKRVMHEQHSVYRMEKLPEWNLLPQPDADPVLRAQKMRQERYADAATGQIERTAAEIHEMRQTVLMLLESRNVQKQQADTLLRNFETLKKQYGVLSGNMVKTSEFVNSLEGELKKLKQENEVLKLQQKKRELPAACPPEVRQ</sequence>
<feature type="chain" id="PRO_5032537610" description="Lipoprotein" evidence="2">
    <location>
        <begin position="18"/>
        <end position="213"/>
    </location>
</feature>